<evidence type="ECO:0000259" key="1">
    <source>
        <dbReference type="PROSITE" id="PS51186"/>
    </source>
</evidence>
<dbReference type="PROSITE" id="PS51186">
    <property type="entry name" value="GNAT"/>
    <property type="match status" value="1"/>
</dbReference>
<accession>A0ABN5XQ05</accession>
<gene>
    <name evidence="2" type="ORF">MchiMG62_20180</name>
</gene>
<evidence type="ECO:0000313" key="2">
    <source>
        <dbReference type="EMBL" id="BBL68837.1"/>
    </source>
</evidence>
<evidence type="ECO:0000313" key="3">
    <source>
        <dbReference type="Proteomes" id="UP000824969"/>
    </source>
</evidence>
<sequence>MAVTTMKPVRIRTERLDLIPATLEFLESDRNDRRELARLLDAEIPGSWPPPLLDDETLGAFIQMMAEGGDPLFAAWYWVLDDPAAEGRVLIGAVGTATPPTLEETEDRVLIGYSVLDEFQGRGYATEAIRHLTAAIFSLPGIRRIEAALYPDLAASIKVLEKNGFVRAGEGFEEGTVAYVLENPGASV</sequence>
<name>A0ABN5XQ05_9EURY</name>
<dbReference type="Pfam" id="PF13302">
    <property type="entry name" value="Acetyltransf_3"/>
    <property type="match status" value="1"/>
</dbReference>
<dbReference type="InterPro" id="IPR000182">
    <property type="entry name" value="GNAT_dom"/>
</dbReference>
<dbReference type="RefSeq" id="WP_221056877.1">
    <property type="nucleotide sequence ID" value="NZ_AP019781.1"/>
</dbReference>
<protein>
    <recommendedName>
        <fullName evidence="1">N-acetyltransferase domain-containing protein</fullName>
    </recommendedName>
</protein>
<reference evidence="2 3" key="1">
    <citation type="submission" date="2019-06" db="EMBL/GenBank/DDBJ databases">
        <title>Complete genome sequence of Methanoculleus chikugoensis strain MG62.</title>
        <authorList>
            <person name="Asakawa S."/>
            <person name="Dianou D."/>
        </authorList>
    </citation>
    <scope>NUCLEOTIDE SEQUENCE [LARGE SCALE GENOMIC DNA]</scope>
    <source>
        <strain evidence="2 3">MG62</strain>
    </source>
</reference>
<proteinExistence type="predicted"/>
<feature type="domain" description="N-acetyltransferase" evidence="1">
    <location>
        <begin position="23"/>
        <end position="186"/>
    </location>
</feature>
<dbReference type="PANTHER" id="PTHR43792">
    <property type="entry name" value="GNAT FAMILY, PUTATIVE (AFU_ORTHOLOGUE AFUA_3G00765)-RELATED-RELATED"/>
    <property type="match status" value="1"/>
</dbReference>
<organism evidence="2 3">
    <name type="scientific">Methanoculleus chikugoensis</name>
    <dbReference type="NCBI Taxonomy" id="118126"/>
    <lineage>
        <taxon>Archaea</taxon>
        <taxon>Methanobacteriati</taxon>
        <taxon>Methanobacteriota</taxon>
        <taxon>Stenosarchaea group</taxon>
        <taxon>Methanomicrobia</taxon>
        <taxon>Methanomicrobiales</taxon>
        <taxon>Methanomicrobiaceae</taxon>
        <taxon>Methanoculleus</taxon>
    </lineage>
</organism>
<dbReference type="PANTHER" id="PTHR43792:SF13">
    <property type="entry name" value="ACETYLTRANSFERASE"/>
    <property type="match status" value="1"/>
</dbReference>
<dbReference type="EMBL" id="AP019781">
    <property type="protein sequence ID" value="BBL68837.1"/>
    <property type="molecule type" value="Genomic_DNA"/>
</dbReference>
<dbReference type="GeneID" id="66131551"/>
<keyword evidence="3" id="KW-1185">Reference proteome</keyword>
<dbReference type="Proteomes" id="UP000824969">
    <property type="component" value="Chromosome"/>
</dbReference>
<dbReference type="InterPro" id="IPR051531">
    <property type="entry name" value="N-acetyltransferase"/>
</dbReference>